<dbReference type="AlphaFoldDB" id="A0A1R2BBJ1"/>
<name>A0A1R2BBJ1_9CILI</name>
<gene>
    <name evidence="1" type="ORF">SteCoe_27023</name>
</gene>
<comment type="caution">
    <text evidence="1">The sequence shown here is derived from an EMBL/GenBank/DDBJ whole genome shotgun (WGS) entry which is preliminary data.</text>
</comment>
<reference evidence="1 2" key="1">
    <citation type="submission" date="2016-11" db="EMBL/GenBank/DDBJ databases">
        <title>The macronuclear genome of Stentor coeruleus: a giant cell with tiny introns.</title>
        <authorList>
            <person name="Slabodnick M."/>
            <person name="Ruby J.G."/>
            <person name="Reiff S.B."/>
            <person name="Swart E.C."/>
            <person name="Gosai S."/>
            <person name="Prabakaran S."/>
            <person name="Witkowska E."/>
            <person name="Larue G.E."/>
            <person name="Fisher S."/>
            <person name="Freeman R.M."/>
            <person name="Gunawardena J."/>
            <person name="Chu W."/>
            <person name="Stover N.A."/>
            <person name="Gregory B.D."/>
            <person name="Nowacki M."/>
            <person name="Derisi J."/>
            <person name="Roy S.W."/>
            <person name="Marshall W.F."/>
            <person name="Sood P."/>
        </authorList>
    </citation>
    <scope>NUCLEOTIDE SEQUENCE [LARGE SCALE GENOMIC DNA]</scope>
    <source>
        <strain evidence="1">WM001</strain>
    </source>
</reference>
<evidence type="ECO:0000313" key="1">
    <source>
        <dbReference type="EMBL" id="OMJ74134.1"/>
    </source>
</evidence>
<protein>
    <submittedName>
        <fullName evidence="1">Uncharacterized protein</fullName>
    </submittedName>
</protein>
<sequence>MDNQTKNVKTPLRNNSTLLRPLNDNFNVTQSPYTLKLNRMSLLIRSNVFQKATIPSKKISRQSKIFSDSPSSIIKSRSETSSQESSISISSHNANFFQERLESRLEELSKSPCTSKERLKVFLEFFDEIKNFLTPFTSILSIIKQGILYNTDQASADADMQLKYEKSCEKYEKTIANLSKDKSLLIKKLNTALSELHDMTKAKEAFAKCAESLEKKVKFLEVDCDKVHMIENLNKQSEIIHRQTKKIESMMMYEIKMKKIIEKLINCRDMNLTVILDEVKEELENSCA</sequence>
<dbReference type="Proteomes" id="UP000187209">
    <property type="component" value="Unassembled WGS sequence"/>
</dbReference>
<accession>A0A1R2BBJ1</accession>
<dbReference type="EMBL" id="MPUH01000772">
    <property type="protein sequence ID" value="OMJ74134.1"/>
    <property type="molecule type" value="Genomic_DNA"/>
</dbReference>
<keyword evidence="2" id="KW-1185">Reference proteome</keyword>
<organism evidence="1 2">
    <name type="scientific">Stentor coeruleus</name>
    <dbReference type="NCBI Taxonomy" id="5963"/>
    <lineage>
        <taxon>Eukaryota</taxon>
        <taxon>Sar</taxon>
        <taxon>Alveolata</taxon>
        <taxon>Ciliophora</taxon>
        <taxon>Postciliodesmatophora</taxon>
        <taxon>Heterotrichea</taxon>
        <taxon>Heterotrichida</taxon>
        <taxon>Stentoridae</taxon>
        <taxon>Stentor</taxon>
    </lineage>
</organism>
<evidence type="ECO:0000313" key="2">
    <source>
        <dbReference type="Proteomes" id="UP000187209"/>
    </source>
</evidence>
<proteinExistence type="predicted"/>